<feature type="repeat" description="TPR" evidence="5">
    <location>
        <begin position="72"/>
        <end position="105"/>
    </location>
</feature>
<evidence type="ECO:0000259" key="7">
    <source>
        <dbReference type="Pfam" id="PF13877"/>
    </source>
</evidence>
<feature type="region of interest" description="Disordered" evidence="6">
    <location>
        <begin position="123"/>
        <end position="304"/>
    </location>
</feature>
<dbReference type="InterPro" id="IPR011990">
    <property type="entry name" value="TPR-like_helical_dom_sf"/>
</dbReference>
<dbReference type="GO" id="GO:0101031">
    <property type="term" value="C:protein folding chaperone complex"/>
    <property type="evidence" value="ECO:0007669"/>
    <property type="project" value="TreeGrafter"/>
</dbReference>
<evidence type="ECO:0000313" key="9">
    <source>
        <dbReference type="Proteomes" id="UP001219525"/>
    </source>
</evidence>
<protein>
    <recommendedName>
        <fullName evidence="4">RNA polymerase II-associated protein 3</fullName>
    </recommendedName>
</protein>
<keyword evidence="1" id="KW-0677">Repeat</keyword>
<comment type="similarity">
    <text evidence="3">Belongs to the RPAP3 family.</text>
</comment>
<feature type="domain" description="RNA-polymerase II-associated protein 3-like C-terminal" evidence="7">
    <location>
        <begin position="310"/>
        <end position="398"/>
    </location>
</feature>
<dbReference type="InterPro" id="IPR051966">
    <property type="entry name" value="RPAP3"/>
</dbReference>
<keyword evidence="9" id="KW-1185">Reference proteome</keyword>
<evidence type="ECO:0000256" key="3">
    <source>
        <dbReference type="ARBA" id="ARBA00038275"/>
    </source>
</evidence>
<dbReference type="Pfam" id="PF13432">
    <property type="entry name" value="TPR_16"/>
    <property type="match status" value="1"/>
</dbReference>
<dbReference type="PANTHER" id="PTHR46423">
    <property type="entry name" value="RNA POLYMERASE II-ASSOCIATED PROTEIN 3"/>
    <property type="match status" value="1"/>
</dbReference>
<comment type="caution">
    <text evidence="8">The sequence shown here is derived from an EMBL/GenBank/DDBJ whole genome shotgun (WGS) entry which is preliminary data.</text>
</comment>
<name>A0AAD6V2N6_9AGAR</name>
<dbReference type="Gene3D" id="1.25.40.10">
    <property type="entry name" value="Tetratricopeptide repeat domain"/>
    <property type="match status" value="1"/>
</dbReference>
<evidence type="ECO:0000313" key="8">
    <source>
        <dbReference type="EMBL" id="KAJ7201254.1"/>
    </source>
</evidence>
<feature type="compositionally biased region" description="Basic and acidic residues" evidence="6">
    <location>
        <begin position="148"/>
        <end position="162"/>
    </location>
</feature>
<dbReference type="InterPro" id="IPR025986">
    <property type="entry name" value="RPAP3-like_C"/>
</dbReference>
<gene>
    <name evidence="8" type="ORF">GGX14DRAFT_655950</name>
</gene>
<evidence type="ECO:0000256" key="4">
    <source>
        <dbReference type="ARBA" id="ARBA00040133"/>
    </source>
</evidence>
<evidence type="ECO:0000256" key="2">
    <source>
        <dbReference type="ARBA" id="ARBA00022803"/>
    </source>
</evidence>
<feature type="compositionally biased region" description="Low complexity" evidence="6">
    <location>
        <begin position="294"/>
        <end position="304"/>
    </location>
</feature>
<dbReference type="EMBL" id="JARJCW010000059">
    <property type="protein sequence ID" value="KAJ7201254.1"/>
    <property type="molecule type" value="Genomic_DNA"/>
</dbReference>
<evidence type="ECO:0000256" key="1">
    <source>
        <dbReference type="ARBA" id="ARBA00022737"/>
    </source>
</evidence>
<reference evidence="8" key="1">
    <citation type="submission" date="2023-03" db="EMBL/GenBank/DDBJ databases">
        <title>Massive genome expansion in bonnet fungi (Mycena s.s.) driven by repeated elements and novel gene families across ecological guilds.</title>
        <authorList>
            <consortium name="Lawrence Berkeley National Laboratory"/>
            <person name="Harder C.B."/>
            <person name="Miyauchi S."/>
            <person name="Viragh M."/>
            <person name="Kuo A."/>
            <person name="Thoen E."/>
            <person name="Andreopoulos B."/>
            <person name="Lu D."/>
            <person name="Skrede I."/>
            <person name="Drula E."/>
            <person name="Henrissat B."/>
            <person name="Morin E."/>
            <person name="Kohler A."/>
            <person name="Barry K."/>
            <person name="LaButti K."/>
            <person name="Morin E."/>
            <person name="Salamov A."/>
            <person name="Lipzen A."/>
            <person name="Mereny Z."/>
            <person name="Hegedus B."/>
            <person name="Baldrian P."/>
            <person name="Stursova M."/>
            <person name="Weitz H."/>
            <person name="Taylor A."/>
            <person name="Grigoriev I.V."/>
            <person name="Nagy L.G."/>
            <person name="Martin F."/>
            <person name="Kauserud H."/>
        </authorList>
    </citation>
    <scope>NUCLEOTIDE SEQUENCE</scope>
    <source>
        <strain evidence="8">9144</strain>
    </source>
</reference>
<feature type="compositionally biased region" description="Polar residues" evidence="6">
    <location>
        <begin position="123"/>
        <end position="133"/>
    </location>
</feature>
<feature type="compositionally biased region" description="Polar residues" evidence="6">
    <location>
        <begin position="266"/>
        <end position="276"/>
    </location>
</feature>
<evidence type="ECO:0000256" key="5">
    <source>
        <dbReference type="PROSITE-ProRule" id="PRU00339"/>
    </source>
</evidence>
<dbReference type="PROSITE" id="PS50005">
    <property type="entry name" value="TPR"/>
    <property type="match status" value="1"/>
</dbReference>
<dbReference type="Pfam" id="PF13877">
    <property type="entry name" value="RPAP3_C"/>
    <property type="match status" value="1"/>
</dbReference>
<proteinExistence type="inferred from homology"/>
<sequence length="431" mass="45724">MAQAAKEKEKGNAAFKAGDYPTAIGHYSAAIHTDRNDATLPLNRAAAYLKLGKNEDAERDCTTVLTLSKGNVKALFRRAQARIGMGKLSDAQQDLTEAAKLEPANQSVKQESGKVAEMIQRATSVSAKDASSTIPPKRRRIPITIVEADDRRLSDTPVEEPRAPPAAKPPSTSNNAPKPGLKTRITEPTDMMEPISSRPLHASSSNGTVSTPPTSSVARPQPAAQPTSKPSSFKDAKNARDNNKPSILGGGIFRASGENTIFARNPTPTKQETPLTAATPPVEKHVPPPPAPAPAVTSATNASPAQIKSPMTLFSFTRAWESTSDPTARFALLSQIPPGALPSLFQMSFEPGLFVEIIDVLEAAAPSAGLDAVGAYMRAFPGVPRFGTVLRFLSAAERACVRGVWSTLGIRHPDGGRCPAQLEEAWGAAYR</sequence>
<dbReference type="PANTHER" id="PTHR46423:SF1">
    <property type="entry name" value="RNA POLYMERASE II-ASSOCIATED PROTEIN 3"/>
    <property type="match status" value="1"/>
</dbReference>
<accession>A0AAD6V2N6</accession>
<dbReference type="SUPFAM" id="SSF48452">
    <property type="entry name" value="TPR-like"/>
    <property type="match status" value="1"/>
</dbReference>
<dbReference type="Proteomes" id="UP001219525">
    <property type="component" value="Unassembled WGS sequence"/>
</dbReference>
<feature type="compositionally biased region" description="Polar residues" evidence="6">
    <location>
        <begin position="202"/>
        <end position="231"/>
    </location>
</feature>
<dbReference type="AlphaFoldDB" id="A0AAD6V2N6"/>
<dbReference type="SMART" id="SM00028">
    <property type="entry name" value="TPR"/>
    <property type="match status" value="3"/>
</dbReference>
<feature type="compositionally biased region" description="Basic and acidic residues" evidence="6">
    <location>
        <begin position="232"/>
        <end position="243"/>
    </location>
</feature>
<evidence type="ECO:0000256" key="6">
    <source>
        <dbReference type="SAM" id="MobiDB-lite"/>
    </source>
</evidence>
<keyword evidence="2 5" id="KW-0802">TPR repeat</keyword>
<organism evidence="8 9">
    <name type="scientific">Mycena pura</name>
    <dbReference type="NCBI Taxonomy" id="153505"/>
    <lineage>
        <taxon>Eukaryota</taxon>
        <taxon>Fungi</taxon>
        <taxon>Dikarya</taxon>
        <taxon>Basidiomycota</taxon>
        <taxon>Agaricomycotina</taxon>
        <taxon>Agaricomycetes</taxon>
        <taxon>Agaricomycetidae</taxon>
        <taxon>Agaricales</taxon>
        <taxon>Marasmiineae</taxon>
        <taxon>Mycenaceae</taxon>
        <taxon>Mycena</taxon>
    </lineage>
</organism>
<dbReference type="InterPro" id="IPR019734">
    <property type="entry name" value="TPR_rpt"/>
</dbReference>